<dbReference type="PANTHER" id="PTHR37017">
    <property type="entry name" value="AB HYDROLASE-1 DOMAIN-CONTAINING PROTEIN-RELATED"/>
    <property type="match status" value="1"/>
</dbReference>
<feature type="domain" description="AB hydrolase-1" evidence="1">
    <location>
        <begin position="4"/>
        <end position="227"/>
    </location>
</feature>
<evidence type="ECO:0000313" key="2">
    <source>
        <dbReference type="EMBL" id="GGI09379.1"/>
    </source>
</evidence>
<reference evidence="2" key="2">
    <citation type="submission" date="2020-09" db="EMBL/GenBank/DDBJ databases">
        <authorList>
            <person name="Sun Q."/>
            <person name="Zhou Y."/>
        </authorList>
    </citation>
    <scope>NUCLEOTIDE SEQUENCE</scope>
    <source>
        <strain evidence="2">CGMCC 1.14988</strain>
    </source>
</reference>
<dbReference type="Pfam" id="PF12697">
    <property type="entry name" value="Abhydrolase_6"/>
    <property type="match status" value="1"/>
</dbReference>
<dbReference type="InterPro" id="IPR029058">
    <property type="entry name" value="AB_hydrolase_fold"/>
</dbReference>
<dbReference type="AlphaFoldDB" id="A0A8J3EVB9"/>
<sequence length="240" mass="25336">MTHFVLVAGSWGGGWIWQPVRQRLEAAGHRVETPTLPGLGERHHLATPGTGLTDHVEDLVDLLDRTDAADVVLVGHSYGGMVVTGAAAARPERIRQVVYLDAFVPEAGQSAFDLQPWLRDAFAAAALPERPWLVAPLDFAALGVEDPDALELLARRSTPLPLRTHEEPSAVSAPDAASGIRRSYLHCTAAPFFADTAAAVAADGFEVTTIDAGHMALVTHPDLVAQALSTAVQEPAAAPA</sequence>
<evidence type="ECO:0000259" key="1">
    <source>
        <dbReference type="Pfam" id="PF12697"/>
    </source>
</evidence>
<dbReference type="Proteomes" id="UP000650511">
    <property type="component" value="Unassembled WGS sequence"/>
</dbReference>
<organism evidence="2 3">
    <name type="scientific">Egicoccus halophilus</name>
    <dbReference type="NCBI Taxonomy" id="1670830"/>
    <lineage>
        <taxon>Bacteria</taxon>
        <taxon>Bacillati</taxon>
        <taxon>Actinomycetota</taxon>
        <taxon>Nitriliruptoria</taxon>
        <taxon>Egicoccales</taxon>
        <taxon>Egicoccaceae</taxon>
        <taxon>Egicoccus</taxon>
    </lineage>
</organism>
<dbReference type="InterPro" id="IPR000073">
    <property type="entry name" value="AB_hydrolase_1"/>
</dbReference>
<dbReference type="GO" id="GO:0003824">
    <property type="term" value="F:catalytic activity"/>
    <property type="evidence" value="ECO:0007669"/>
    <property type="project" value="UniProtKB-ARBA"/>
</dbReference>
<gene>
    <name evidence="2" type="ORF">GCM10011354_33780</name>
</gene>
<protein>
    <submittedName>
        <fullName evidence="2">Esterase</fullName>
    </submittedName>
</protein>
<dbReference type="SUPFAM" id="SSF53474">
    <property type="entry name" value="alpha/beta-Hydrolases"/>
    <property type="match status" value="1"/>
</dbReference>
<comment type="caution">
    <text evidence="2">The sequence shown here is derived from an EMBL/GenBank/DDBJ whole genome shotgun (WGS) entry which is preliminary data.</text>
</comment>
<evidence type="ECO:0000313" key="3">
    <source>
        <dbReference type="Proteomes" id="UP000650511"/>
    </source>
</evidence>
<name>A0A8J3EVB9_9ACTN</name>
<reference evidence="2" key="1">
    <citation type="journal article" date="2014" name="Int. J. Syst. Evol. Microbiol.">
        <title>Complete genome sequence of Corynebacterium casei LMG S-19264T (=DSM 44701T), isolated from a smear-ripened cheese.</title>
        <authorList>
            <consortium name="US DOE Joint Genome Institute (JGI-PGF)"/>
            <person name="Walter F."/>
            <person name="Albersmeier A."/>
            <person name="Kalinowski J."/>
            <person name="Ruckert C."/>
        </authorList>
    </citation>
    <scope>NUCLEOTIDE SEQUENCE</scope>
    <source>
        <strain evidence="2">CGMCC 1.14988</strain>
    </source>
</reference>
<dbReference type="EMBL" id="BMHA01000015">
    <property type="protein sequence ID" value="GGI09379.1"/>
    <property type="molecule type" value="Genomic_DNA"/>
</dbReference>
<keyword evidence="3" id="KW-1185">Reference proteome</keyword>
<dbReference type="InterPro" id="IPR052897">
    <property type="entry name" value="Sec-Metab_Biosynth_Hydrolase"/>
</dbReference>
<accession>A0A8J3EVB9</accession>
<dbReference type="PRINTS" id="PR00111">
    <property type="entry name" value="ABHYDROLASE"/>
</dbReference>
<dbReference type="Gene3D" id="3.40.50.1820">
    <property type="entry name" value="alpha/beta hydrolase"/>
    <property type="match status" value="1"/>
</dbReference>
<dbReference type="PANTHER" id="PTHR37017:SF11">
    <property type="entry name" value="ESTERASE_LIPASE_THIOESTERASE DOMAIN-CONTAINING PROTEIN"/>
    <property type="match status" value="1"/>
</dbReference>
<proteinExistence type="predicted"/>
<dbReference type="RefSeq" id="WP_165403849.1">
    <property type="nucleotide sequence ID" value="NZ_BMHA01000015.1"/>
</dbReference>